<dbReference type="Gene3D" id="3.40.50.300">
    <property type="entry name" value="P-loop containing nucleotide triphosphate hydrolases"/>
    <property type="match status" value="1"/>
</dbReference>
<sequence length="1068" mass="118471">MPLTHSQAAVSILLQIKSQIEYCYRLISLSLFLACAPSQYLMSTVLTTTERPRPGSLRDSVRRIFTRASSNRNASRPGMFDRARNTSIQHATFTINQYGALAVDGQPQATGTLAAEQIPSAATVASSQTHDNDPSPRSRRESPDVYVDCLLTKDRGYPLWIPSPDRSLPSLNRTLGISVGDVGVLTPEGGFDFLFNIFYDATHPINAVVGVPDAFVPFTPAPAPADIRHFVEWNAGSFLADASMVRKDDGRDRSITILEATRPEGAVLMIPEDIYTTKLKMTTRLRKYVEENMVLWYRFVKHTLGHDIENGDLRVVYGCRKSSGFGIATAFNIGQPENTRLSFLVEAEVKTGPSGQDNVESVSTDTVRNQCLFVNTIDARVPAATWNSVELSIVMYGMPSSTFGGANRGERGPAAKPSGSGSTSGPSPSPCHEVFLTAQLWDEELNIRLQSAFHPSVILLDILETITPGLSAYIVCDDDWAPFVSDSTLNTRDFIDRILENRIIVEDQGMLFFCANNDTELSEELGQRDGAQITFSRIGNPSNIIYSHWQAERSVSSSNNQGADTPVQGGLYNTRSQTPSVTISPLERRYQEAEQEFLENIARRKNNISRTTKHPSIKDSPFISITANASSVSTSLYDHVAWNASLGSIGQGDISGCYPGTRQEVIGRIEKWRTDAQDSVTTRRMFWLSGPAGAGKTAIMQTVAERETLHGIHTATFFFSRTDASRNHTSCLVPTILERILMFYPAVRLAVEKTLTSNPLILEASIEEQFDQLICIPFRSIGPSILQPIVLIIDGLDECEGKTSQQQVLQALDKLVSYNDLPFVVLLGSRPEYQITMAFKQLRSHVASVFLDDQYLPQKDIHLFVSAEFKKIKRTHPFARTLGNWPSTSDVDGIVAKSAGQFLYAACVMRFVSRPSASPKSSLYTVQSGMTIATERPFSPLDTLYASILSQADDQQALKDILHAYFWLLHGGHLTRGNSSLQSILNAYNHRYTDSVIRSCIADVAAIAHFDDDKLIFYYTSLEDYLLDQSRSGEYFVDTRAFDIKIRPRLLEHAKQCDVPTADLLLWD</sequence>
<evidence type="ECO:0000256" key="1">
    <source>
        <dbReference type="ARBA" id="ARBA00022737"/>
    </source>
</evidence>
<evidence type="ECO:0000313" key="4">
    <source>
        <dbReference type="EMBL" id="KAF5324403.1"/>
    </source>
</evidence>
<dbReference type="Pfam" id="PF24883">
    <property type="entry name" value="NPHP3_N"/>
    <property type="match status" value="1"/>
</dbReference>
<dbReference type="InterPro" id="IPR056884">
    <property type="entry name" value="NPHP3-like_N"/>
</dbReference>
<dbReference type="PROSITE" id="PS50837">
    <property type="entry name" value="NACHT"/>
    <property type="match status" value="1"/>
</dbReference>
<feature type="compositionally biased region" description="Low complexity" evidence="2">
    <location>
        <begin position="417"/>
        <end position="426"/>
    </location>
</feature>
<gene>
    <name evidence="4" type="ORF">D9619_011261</name>
</gene>
<comment type="caution">
    <text evidence="4">The sequence shown here is derived from an EMBL/GenBank/DDBJ whole genome shotgun (WGS) entry which is preliminary data.</text>
</comment>
<organism evidence="4 5">
    <name type="scientific">Psilocybe cf. subviscida</name>
    <dbReference type="NCBI Taxonomy" id="2480587"/>
    <lineage>
        <taxon>Eukaryota</taxon>
        <taxon>Fungi</taxon>
        <taxon>Dikarya</taxon>
        <taxon>Basidiomycota</taxon>
        <taxon>Agaricomycotina</taxon>
        <taxon>Agaricomycetes</taxon>
        <taxon>Agaricomycetidae</taxon>
        <taxon>Agaricales</taxon>
        <taxon>Agaricineae</taxon>
        <taxon>Strophariaceae</taxon>
        <taxon>Psilocybe</taxon>
    </lineage>
</organism>
<feature type="region of interest" description="Disordered" evidence="2">
    <location>
        <begin position="405"/>
        <end position="429"/>
    </location>
</feature>
<dbReference type="OrthoDB" id="654211at2759"/>
<dbReference type="AlphaFoldDB" id="A0A8H5F5W6"/>
<protein>
    <recommendedName>
        <fullName evidence="3">NACHT domain-containing protein</fullName>
    </recommendedName>
</protein>
<dbReference type="InterPro" id="IPR007111">
    <property type="entry name" value="NACHT_NTPase"/>
</dbReference>
<reference evidence="4 5" key="1">
    <citation type="journal article" date="2020" name="ISME J.">
        <title>Uncovering the hidden diversity of litter-decomposition mechanisms in mushroom-forming fungi.</title>
        <authorList>
            <person name="Floudas D."/>
            <person name="Bentzer J."/>
            <person name="Ahren D."/>
            <person name="Johansson T."/>
            <person name="Persson P."/>
            <person name="Tunlid A."/>
        </authorList>
    </citation>
    <scope>NUCLEOTIDE SEQUENCE [LARGE SCALE GENOMIC DNA]</scope>
    <source>
        <strain evidence="4 5">CBS 101986</strain>
    </source>
</reference>
<keyword evidence="1" id="KW-0677">Repeat</keyword>
<feature type="compositionally biased region" description="Basic and acidic residues" evidence="2">
    <location>
        <begin position="130"/>
        <end position="143"/>
    </location>
</feature>
<dbReference type="PANTHER" id="PTHR10039">
    <property type="entry name" value="AMELOGENIN"/>
    <property type="match status" value="1"/>
</dbReference>
<feature type="compositionally biased region" description="Polar residues" evidence="2">
    <location>
        <begin position="571"/>
        <end position="583"/>
    </location>
</feature>
<feature type="region of interest" description="Disordered" evidence="2">
    <location>
        <begin position="556"/>
        <end position="583"/>
    </location>
</feature>
<dbReference type="InterPro" id="IPR027417">
    <property type="entry name" value="P-loop_NTPase"/>
</dbReference>
<keyword evidence="5" id="KW-1185">Reference proteome</keyword>
<evidence type="ECO:0000256" key="2">
    <source>
        <dbReference type="SAM" id="MobiDB-lite"/>
    </source>
</evidence>
<accession>A0A8H5F5W6</accession>
<feature type="region of interest" description="Disordered" evidence="2">
    <location>
        <begin position="120"/>
        <end position="143"/>
    </location>
</feature>
<name>A0A8H5F5W6_9AGAR</name>
<proteinExistence type="predicted"/>
<evidence type="ECO:0000259" key="3">
    <source>
        <dbReference type="PROSITE" id="PS50837"/>
    </source>
</evidence>
<feature type="domain" description="NACHT" evidence="3">
    <location>
        <begin position="684"/>
        <end position="827"/>
    </location>
</feature>
<evidence type="ECO:0000313" key="5">
    <source>
        <dbReference type="Proteomes" id="UP000567179"/>
    </source>
</evidence>
<dbReference type="EMBL" id="JAACJJ010000016">
    <property type="protein sequence ID" value="KAF5324403.1"/>
    <property type="molecule type" value="Genomic_DNA"/>
</dbReference>
<dbReference type="Proteomes" id="UP000567179">
    <property type="component" value="Unassembled WGS sequence"/>
</dbReference>
<dbReference type="SUPFAM" id="SSF52540">
    <property type="entry name" value="P-loop containing nucleoside triphosphate hydrolases"/>
    <property type="match status" value="1"/>
</dbReference>